<dbReference type="EMBL" id="CAJVPK010006704">
    <property type="protein sequence ID" value="CAG8652430.1"/>
    <property type="molecule type" value="Genomic_DNA"/>
</dbReference>
<feature type="domain" description="RING-type" evidence="3">
    <location>
        <begin position="39"/>
        <end position="84"/>
    </location>
</feature>
<keyword evidence="5" id="KW-1185">Reference proteome</keyword>
<evidence type="ECO:0000313" key="5">
    <source>
        <dbReference type="Proteomes" id="UP000789706"/>
    </source>
</evidence>
<evidence type="ECO:0000259" key="3">
    <source>
        <dbReference type="PROSITE" id="PS50089"/>
    </source>
</evidence>
<sequence>MSKTEKVLAANLKNLTYNILKNFNDDAVKNKTFPELANCTECDKKIFARPNKAFTTLLCGHVYHRICIKKKLLLGKQLMCPTSKCEKSVKILEEFTTAETGLRCDSESSTSSLVEKMGKDKSIVMVEGSQKRPIEVDTEETNTMQDKSPIKKAKKEVKNEDSQMLKRLIK</sequence>
<dbReference type="PROSITE" id="PS50089">
    <property type="entry name" value="ZF_RING_2"/>
    <property type="match status" value="1"/>
</dbReference>
<evidence type="ECO:0000256" key="2">
    <source>
        <dbReference type="SAM" id="MobiDB-lite"/>
    </source>
</evidence>
<comment type="caution">
    <text evidence="4">The sequence shown here is derived from an EMBL/GenBank/DDBJ whole genome shotgun (WGS) entry which is preliminary data.</text>
</comment>
<dbReference type="Gene3D" id="3.30.40.10">
    <property type="entry name" value="Zinc/RING finger domain, C3HC4 (zinc finger)"/>
    <property type="match status" value="1"/>
</dbReference>
<keyword evidence="1" id="KW-0479">Metal-binding</keyword>
<evidence type="ECO:0000313" key="4">
    <source>
        <dbReference type="EMBL" id="CAG8652430.1"/>
    </source>
</evidence>
<dbReference type="InterPro" id="IPR013083">
    <property type="entry name" value="Znf_RING/FYVE/PHD"/>
</dbReference>
<accession>A0A9N9DTK2</accession>
<dbReference type="OrthoDB" id="2429304at2759"/>
<dbReference type="InterPro" id="IPR001841">
    <property type="entry name" value="Znf_RING"/>
</dbReference>
<dbReference type="SUPFAM" id="SSF57850">
    <property type="entry name" value="RING/U-box"/>
    <property type="match status" value="1"/>
</dbReference>
<reference evidence="4" key="1">
    <citation type="submission" date="2021-06" db="EMBL/GenBank/DDBJ databases">
        <authorList>
            <person name="Kallberg Y."/>
            <person name="Tangrot J."/>
            <person name="Rosling A."/>
        </authorList>
    </citation>
    <scope>NUCLEOTIDE SEQUENCE</scope>
    <source>
        <strain evidence="4">AZ414A</strain>
    </source>
</reference>
<feature type="region of interest" description="Disordered" evidence="2">
    <location>
        <begin position="136"/>
        <end position="170"/>
    </location>
</feature>
<organism evidence="4 5">
    <name type="scientific">Diversispora eburnea</name>
    <dbReference type="NCBI Taxonomy" id="1213867"/>
    <lineage>
        <taxon>Eukaryota</taxon>
        <taxon>Fungi</taxon>
        <taxon>Fungi incertae sedis</taxon>
        <taxon>Mucoromycota</taxon>
        <taxon>Glomeromycotina</taxon>
        <taxon>Glomeromycetes</taxon>
        <taxon>Diversisporales</taxon>
        <taxon>Diversisporaceae</taxon>
        <taxon>Diversispora</taxon>
    </lineage>
</organism>
<name>A0A9N9DTK2_9GLOM</name>
<dbReference type="AlphaFoldDB" id="A0A9N9DTK2"/>
<keyword evidence="1" id="KW-0862">Zinc</keyword>
<feature type="non-terminal residue" evidence="4">
    <location>
        <position position="1"/>
    </location>
</feature>
<proteinExistence type="predicted"/>
<keyword evidence="1" id="KW-0863">Zinc-finger</keyword>
<gene>
    <name evidence="4" type="ORF">DEBURN_LOCUS11499</name>
</gene>
<dbReference type="Proteomes" id="UP000789706">
    <property type="component" value="Unassembled WGS sequence"/>
</dbReference>
<evidence type="ECO:0000256" key="1">
    <source>
        <dbReference type="PROSITE-ProRule" id="PRU00175"/>
    </source>
</evidence>
<protein>
    <submittedName>
        <fullName evidence="4">3118_t:CDS:1</fullName>
    </submittedName>
</protein>
<dbReference type="GO" id="GO:0008270">
    <property type="term" value="F:zinc ion binding"/>
    <property type="evidence" value="ECO:0007669"/>
    <property type="project" value="UniProtKB-KW"/>
</dbReference>